<dbReference type="Proteomes" id="UP000198561">
    <property type="component" value="Unassembled WGS sequence"/>
</dbReference>
<proteinExistence type="predicted"/>
<feature type="signal peptide" evidence="1">
    <location>
        <begin position="1"/>
        <end position="21"/>
    </location>
</feature>
<dbReference type="RefSeq" id="WP_089694803.1">
    <property type="nucleotide sequence ID" value="NZ_FNWQ01000006.1"/>
</dbReference>
<dbReference type="STRING" id="680127.SAMN05421593_3907"/>
<sequence>MKNKFILRLSLLIIFTFFLHSCRSEDFLNDGKTEEQKYKVSVLNKEQINREKPLLKELSQVKSKFRYKANVGIDGKSAQNDILDGAIIGTNQALLVENNGVKTYTFPVSRTYLSRKTENLIVKENSDHTFSGVLIQYDLTKEQQQKFISGEITDIKSKINIYDIDKLNINTTSRVQTDVVGCYKITWETGWCSAGIHQTGSDNTCTVGGAPAPMILSIEETCSQTGGGGTGGGTGDGGLGQVGAGGVIDLGGYYNTLPFVSLGYQYYETEDPLDPNYVHYTNIANYFQSLGNTLNQLRVTNPDLFYYAFFYFKEKGITIKSKSFITERLTGLNAWYVKANSNPEASEMNNQYFLNWAFEYLVLNPTVTWQEFYNEYLATPCDKMKNLLAKTEVQAKITELKNQSTLGGEKGVKFKVDGTPSETISGGDHNVNFGDKTGYAGGYHNHTPTGIPMLSPPDIDQLLGFARAQPTSNPANVNNAYVGMVAPNDMHYVIWFNGIYDDAIKNYSQEQLDEYTDRYQTRYGMYKPSSGDMSNEAIEKFFFKALTDMGLDGKINLQRVENDGTVKMIIKNNDGTTTAIPCS</sequence>
<evidence type="ECO:0000256" key="1">
    <source>
        <dbReference type="SAM" id="SignalP"/>
    </source>
</evidence>
<dbReference type="OrthoDB" id="1236988at2"/>
<organism evidence="2 3">
    <name type="scientific">Chryseobacterium culicis</name>
    <dbReference type="NCBI Taxonomy" id="680127"/>
    <lineage>
        <taxon>Bacteria</taxon>
        <taxon>Pseudomonadati</taxon>
        <taxon>Bacteroidota</taxon>
        <taxon>Flavobacteriia</taxon>
        <taxon>Flavobacteriales</taxon>
        <taxon>Weeksellaceae</taxon>
        <taxon>Chryseobacterium group</taxon>
        <taxon>Chryseobacterium</taxon>
    </lineage>
</organism>
<dbReference type="EMBL" id="FNWQ01000006">
    <property type="protein sequence ID" value="SEH42066.1"/>
    <property type="molecule type" value="Genomic_DNA"/>
</dbReference>
<evidence type="ECO:0000313" key="3">
    <source>
        <dbReference type="Proteomes" id="UP000198561"/>
    </source>
</evidence>
<feature type="chain" id="PRO_5011508150" evidence="1">
    <location>
        <begin position="22"/>
        <end position="583"/>
    </location>
</feature>
<name>A0A1H6I5I6_CHRCI</name>
<gene>
    <name evidence="2" type="ORF">SAMN05421593_3907</name>
</gene>
<protein>
    <submittedName>
        <fullName evidence="2">Uncharacterized protein</fullName>
    </submittedName>
</protein>
<accession>A0A1H6I5I6</accession>
<keyword evidence="1" id="KW-0732">Signal</keyword>
<evidence type="ECO:0000313" key="2">
    <source>
        <dbReference type="EMBL" id="SEH42066.1"/>
    </source>
</evidence>
<reference evidence="2 3" key="1">
    <citation type="submission" date="2016-10" db="EMBL/GenBank/DDBJ databases">
        <authorList>
            <person name="de Groot N.N."/>
        </authorList>
    </citation>
    <scope>NUCLEOTIDE SEQUENCE [LARGE SCALE GENOMIC DNA]</scope>
    <source>
        <strain evidence="2 3">DSM 23031</strain>
    </source>
</reference>
<dbReference type="AlphaFoldDB" id="A0A1H6I5I6"/>